<organism evidence="2 3">
    <name type="scientific">Aureobasidium pullulans</name>
    <name type="common">Black yeast</name>
    <name type="synonym">Pullularia pullulans</name>
    <dbReference type="NCBI Taxonomy" id="5580"/>
    <lineage>
        <taxon>Eukaryota</taxon>
        <taxon>Fungi</taxon>
        <taxon>Dikarya</taxon>
        <taxon>Ascomycota</taxon>
        <taxon>Pezizomycotina</taxon>
        <taxon>Dothideomycetes</taxon>
        <taxon>Dothideomycetidae</taxon>
        <taxon>Dothideales</taxon>
        <taxon>Saccotheciaceae</taxon>
        <taxon>Aureobasidium</taxon>
    </lineage>
</organism>
<dbReference type="EMBL" id="QZBJ01000069">
    <property type="protein sequence ID" value="THY70783.1"/>
    <property type="molecule type" value="Genomic_DNA"/>
</dbReference>
<dbReference type="Proteomes" id="UP000305064">
    <property type="component" value="Unassembled WGS sequence"/>
</dbReference>
<sequence>MPIQTVLSEKAFAPTTGILTHARIASGIIFTSGQIGADTTGAIVSESVASQAEQTIRNLESVLKDCGSSLDYVMNANIFLADPAYYAEFNEVYSRITTQTPRHEVDFAQIMPDPKPPRTCVFVGLGAGVFTVKCEMNFQAAVSD</sequence>
<dbReference type="Gene3D" id="3.30.1330.40">
    <property type="entry name" value="RutC-like"/>
    <property type="match status" value="1"/>
</dbReference>
<evidence type="ECO:0008006" key="4">
    <source>
        <dbReference type="Google" id="ProtNLM"/>
    </source>
</evidence>
<protein>
    <recommendedName>
        <fullName evidence="4">YjgF-like protein</fullName>
    </recommendedName>
</protein>
<evidence type="ECO:0000313" key="3">
    <source>
        <dbReference type="Proteomes" id="UP000305064"/>
    </source>
</evidence>
<dbReference type="Pfam" id="PF01042">
    <property type="entry name" value="Ribonuc_L-PSP"/>
    <property type="match status" value="1"/>
</dbReference>
<dbReference type="GO" id="GO:0005739">
    <property type="term" value="C:mitochondrion"/>
    <property type="evidence" value="ECO:0007669"/>
    <property type="project" value="TreeGrafter"/>
</dbReference>
<evidence type="ECO:0000313" key="2">
    <source>
        <dbReference type="EMBL" id="THY70783.1"/>
    </source>
</evidence>
<dbReference type="GO" id="GO:0019239">
    <property type="term" value="F:deaminase activity"/>
    <property type="evidence" value="ECO:0007669"/>
    <property type="project" value="TreeGrafter"/>
</dbReference>
<evidence type="ECO:0000256" key="1">
    <source>
        <dbReference type="ARBA" id="ARBA00010552"/>
    </source>
</evidence>
<proteinExistence type="inferred from homology"/>
<comment type="similarity">
    <text evidence="1">Belongs to the RutC family.</text>
</comment>
<reference evidence="2 3" key="1">
    <citation type="submission" date="2018-10" db="EMBL/GenBank/DDBJ databases">
        <title>Fifty Aureobasidium pullulans genomes reveal a recombining polyextremotolerant generalist.</title>
        <authorList>
            <person name="Gostincar C."/>
            <person name="Turk M."/>
            <person name="Zajc J."/>
            <person name="Gunde-Cimerman N."/>
        </authorList>
    </citation>
    <scope>NUCLEOTIDE SEQUENCE [LARGE SCALE GENOMIC DNA]</scope>
    <source>
        <strain evidence="2 3">EXF-4256</strain>
    </source>
</reference>
<dbReference type="SUPFAM" id="SSF55298">
    <property type="entry name" value="YjgF-like"/>
    <property type="match status" value="1"/>
</dbReference>
<dbReference type="PANTHER" id="PTHR11803">
    <property type="entry name" value="2-IMINOBUTANOATE/2-IMINOPROPANOATE DEAMINASE RIDA"/>
    <property type="match status" value="1"/>
</dbReference>
<gene>
    <name evidence="2" type="ORF">D6C94_08263</name>
</gene>
<dbReference type="AlphaFoldDB" id="A0AB38LNH5"/>
<dbReference type="InterPro" id="IPR006175">
    <property type="entry name" value="YjgF/YER057c/UK114"/>
</dbReference>
<dbReference type="PANTHER" id="PTHR11803:SF58">
    <property type="entry name" value="PROTEIN HMF1-RELATED"/>
    <property type="match status" value="1"/>
</dbReference>
<comment type="caution">
    <text evidence="2">The sequence shown here is derived from an EMBL/GenBank/DDBJ whole genome shotgun (WGS) entry which is preliminary data.</text>
</comment>
<accession>A0AB38LNH5</accession>
<name>A0AB38LNH5_AURPU</name>
<dbReference type="InterPro" id="IPR035959">
    <property type="entry name" value="RutC-like_sf"/>
</dbReference>
<dbReference type="CDD" id="cd00448">
    <property type="entry name" value="YjgF_YER057c_UK114_family"/>
    <property type="match status" value="1"/>
</dbReference>
<dbReference type="GO" id="GO:0005829">
    <property type="term" value="C:cytosol"/>
    <property type="evidence" value="ECO:0007669"/>
    <property type="project" value="TreeGrafter"/>
</dbReference>